<evidence type="ECO:0000313" key="7">
    <source>
        <dbReference type="EMBL" id="GAA1853414.1"/>
    </source>
</evidence>
<dbReference type="InterPro" id="IPR042098">
    <property type="entry name" value="TauD-like_sf"/>
</dbReference>
<dbReference type="SUPFAM" id="SSF51197">
    <property type="entry name" value="Clavaminate synthase-like"/>
    <property type="match status" value="1"/>
</dbReference>
<evidence type="ECO:0000313" key="8">
    <source>
        <dbReference type="Proteomes" id="UP001500449"/>
    </source>
</evidence>
<evidence type="ECO:0000256" key="1">
    <source>
        <dbReference type="ARBA" id="ARBA00005896"/>
    </source>
</evidence>
<evidence type="ECO:0000256" key="3">
    <source>
        <dbReference type="ARBA" id="ARBA00022964"/>
    </source>
</evidence>
<dbReference type="GO" id="GO:0051213">
    <property type="term" value="F:dioxygenase activity"/>
    <property type="evidence" value="ECO:0007669"/>
    <property type="project" value="UniProtKB-KW"/>
</dbReference>
<gene>
    <name evidence="7" type="ORF">GCM10009836_36870</name>
</gene>
<dbReference type="PANTHER" id="PTHR30468">
    <property type="entry name" value="ALPHA-KETOGLUTARATE-DEPENDENT SULFONATE DIOXYGENASE"/>
    <property type="match status" value="1"/>
</dbReference>
<evidence type="ECO:0000259" key="6">
    <source>
        <dbReference type="Pfam" id="PF02668"/>
    </source>
</evidence>
<evidence type="ECO:0000256" key="4">
    <source>
        <dbReference type="ARBA" id="ARBA00023002"/>
    </source>
</evidence>
<protein>
    <submittedName>
        <fullName evidence="7">TauD/TfdA family dioxygenase</fullName>
    </submittedName>
</protein>
<comment type="similarity">
    <text evidence="1">Belongs to the TfdA dioxygenase family.</text>
</comment>
<dbReference type="InterPro" id="IPR003819">
    <property type="entry name" value="TauD/TfdA-like"/>
</dbReference>
<keyword evidence="8" id="KW-1185">Reference proteome</keyword>
<keyword evidence="3 7" id="KW-0223">Dioxygenase</keyword>
<feature type="domain" description="TauD/TfdA-like" evidence="6">
    <location>
        <begin position="7"/>
        <end position="278"/>
    </location>
</feature>
<reference evidence="7 8" key="1">
    <citation type="journal article" date="2019" name="Int. J. Syst. Evol. Microbiol.">
        <title>The Global Catalogue of Microorganisms (GCM) 10K type strain sequencing project: providing services to taxonomists for standard genome sequencing and annotation.</title>
        <authorList>
            <consortium name="The Broad Institute Genomics Platform"/>
            <consortium name="The Broad Institute Genome Sequencing Center for Infectious Disease"/>
            <person name="Wu L."/>
            <person name="Ma J."/>
        </authorList>
    </citation>
    <scope>NUCLEOTIDE SEQUENCE [LARGE SCALE GENOMIC DNA]</scope>
    <source>
        <strain evidence="7 8">JCM 16009</strain>
    </source>
</reference>
<organism evidence="7 8">
    <name type="scientific">Pseudonocardia ailaonensis</name>
    <dbReference type="NCBI Taxonomy" id="367279"/>
    <lineage>
        <taxon>Bacteria</taxon>
        <taxon>Bacillati</taxon>
        <taxon>Actinomycetota</taxon>
        <taxon>Actinomycetes</taxon>
        <taxon>Pseudonocardiales</taxon>
        <taxon>Pseudonocardiaceae</taxon>
        <taxon>Pseudonocardia</taxon>
    </lineage>
</organism>
<evidence type="ECO:0000256" key="5">
    <source>
        <dbReference type="ARBA" id="ARBA00023004"/>
    </source>
</evidence>
<dbReference type="Proteomes" id="UP001500449">
    <property type="component" value="Unassembled WGS sequence"/>
</dbReference>
<evidence type="ECO:0000256" key="2">
    <source>
        <dbReference type="ARBA" id="ARBA00022723"/>
    </source>
</evidence>
<dbReference type="Pfam" id="PF02668">
    <property type="entry name" value="TauD"/>
    <property type="match status" value="1"/>
</dbReference>
<sequence length="286" mass="31397">MMAGRAEVTPLGGVLGAEVSGVDWAEDVDEPTVRLLSAAWHEHQVLIFRGQRLSPERLVSVGRAFGDLERVETYAGLEGCPEVMPLVKEATDTLNVGEGWHIDSTYRDRPPAGAVLYAVEVPPVGGDTLFASMYAAYEALSPGMRRLTDGLRVVHANGYLGDAAAMEERRAGLAMAVRTETLVRTAEHPLVVRHPGTGRRSLFLNGMVADGGMTSHFVDMTAEETTPLIRSLCAHAARDEFVLRIRWEPGMVVVYDNRCLQHNARNDYHGHRREMWRISLAGGIPT</sequence>
<dbReference type="PANTHER" id="PTHR30468:SF1">
    <property type="entry name" value="ALPHA-KETOGLUTARATE-DEPENDENT SULFONATE DIOXYGENASE"/>
    <property type="match status" value="1"/>
</dbReference>
<comment type="caution">
    <text evidence="7">The sequence shown here is derived from an EMBL/GenBank/DDBJ whole genome shotgun (WGS) entry which is preliminary data.</text>
</comment>
<dbReference type="EMBL" id="BAAAQK010000009">
    <property type="protein sequence ID" value="GAA1853414.1"/>
    <property type="molecule type" value="Genomic_DNA"/>
</dbReference>
<name>A0ABN2N5G9_9PSEU</name>
<keyword evidence="5" id="KW-0408">Iron</keyword>
<proteinExistence type="inferred from homology"/>
<dbReference type="InterPro" id="IPR051323">
    <property type="entry name" value="AtsK-like"/>
</dbReference>
<keyword evidence="2" id="KW-0479">Metal-binding</keyword>
<dbReference type="Gene3D" id="3.60.130.10">
    <property type="entry name" value="Clavaminate synthase-like"/>
    <property type="match status" value="1"/>
</dbReference>
<accession>A0ABN2N5G9</accession>
<keyword evidence="4" id="KW-0560">Oxidoreductase</keyword>